<gene>
    <name evidence="2" type="ORF">EXE57_12435</name>
</gene>
<dbReference type="EMBL" id="CP038267">
    <property type="protein sequence ID" value="QBR92989.1"/>
    <property type="molecule type" value="Genomic_DNA"/>
</dbReference>
<organism evidence="2 3">
    <name type="scientific">Nocardioides euryhalodurans</name>
    <dbReference type="NCBI Taxonomy" id="2518370"/>
    <lineage>
        <taxon>Bacteria</taxon>
        <taxon>Bacillati</taxon>
        <taxon>Actinomycetota</taxon>
        <taxon>Actinomycetes</taxon>
        <taxon>Propionibacteriales</taxon>
        <taxon>Nocardioidaceae</taxon>
        <taxon>Nocardioides</taxon>
    </lineage>
</organism>
<accession>A0A4P7GM66</accession>
<dbReference type="RefSeq" id="WP_135077957.1">
    <property type="nucleotide sequence ID" value="NZ_CP038267.1"/>
</dbReference>
<proteinExistence type="predicted"/>
<evidence type="ECO:0000313" key="3">
    <source>
        <dbReference type="Proteomes" id="UP000294894"/>
    </source>
</evidence>
<name>A0A4P7GM66_9ACTN</name>
<dbReference type="InterPro" id="IPR014922">
    <property type="entry name" value="YdhG-like"/>
</dbReference>
<evidence type="ECO:0000259" key="1">
    <source>
        <dbReference type="Pfam" id="PF08818"/>
    </source>
</evidence>
<dbReference type="OrthoDB" id="5951444at2"/>
<evidence type="ECO:0000313" key="2">
    <source>
        <dbReference type="EMBL" id="QBR92989.1"/>
    </source>
</evidence>
<dbReference type="Pfam" id="PF08818">
    <property type="entry name" value="DUF1801"/>
    <property type="match status" value="1"/>
</dbReference>
<dbReference type="KEGG" id="noy:EXE57_12435"/>
<feature type="domain" description="YdhG-like" evidence="1">
    <location>
        <begin position="25"/>
        <end position="129"/>
    </location>
</feature>
<dbReference type="AlphaFoldDB" id="A0A4P7GM66"/>
<dbReference type="Proteomes" id="UP000294894">
    <property type="component" value="Chromosome"/>
</dbReference>
<reference evidence="2 3" key="1">
    <citation type="submission" date="2019-03" db="EMBL/GenBank/DDBJ databases">
        <title>Three New Species of Nocardioides, Nocardioides euryhalodurans sp. nov., Nocardioides seonyuensis sp. nov. and Nocardioides eburneoflavus sp. nov., Iolated from Soil.</title>
        <authorList>
            <person name="Roh S.G."/>
            <person name="Lee C."/>
            <person name="Kim M.-K."/>
            <person name="Kim S.B."/>
        </authorList>
    </citation>
    <scope>NUCLEOTIDE SEQUENCE [LARGE SCALE GENOMIC DNA]</scope>
    <source>
        <strain evidence="2 3">MMS17-SY117</strain>
    </source>
</reference>
<protein>
    <submittedName>
        <fullName evidence="2">DUF1801 domain-containing protein</fullName>
    </submittedName>
</protein>
<sequence>MADRRTTARAGDVGEFVAGITDDRRREDTEAVVALMREVTGTEPRMWGTSIVGFGDRPYTTADGVERAWFAVGLSPRKAALVLYGVLPPDDDSADLVQLGPHSTGKSCLYVKRLADVDEPTLARLVRRAWEDEG</sequence>
<keyword evidence="3" id="KW-1185">Reference proteome</keyword>